<dbReference type="Gene3D" id="2.30.39.10">
    <property type="entry name" value="Alpha-1-antitrypsin, domain 1"/>
    <property type="match status" value="1"/>
</dbReference>
<proteinExistence type="inferred from homology"/>
<evidence type="ECO:0000313" key="3">
    <source>
        <dbReference type="EMBL" id="USR91407.1"/>
    </source>
</evidence>
<dbReference type="InterPro" id="IPR023796">
    <property type="entry name" value="Serpin_dom"/>
</dbReference>
<organism evidence="3 4">
    <name type="scientific">Phormidium yuhuli AB48</name>
    <dbReference type="NCBI Taxonomy" id="2940671"/>
    <lineage>
        <taxon>Bacteria</taxon>
        <taxon>Bacillati</taxon>
        <taxon>Cyanobacteriota</taxon>
        <taxon>Cyanophyceae</taxon>
        <taxon>Oscillatoriophycideae</taxon>
        <taxon>Oscillatoriales</taxon>
        <taxon>Oscillatoriaceae</taxon>
        <taxon>Phormidium</taxon>
        <taxon>Phormidium yuhuli</taxon>
    </lineage>
</organism>
<feature type="domain" description="Serpin" evidence="2">
    <location>
        <begin position="58"/>
        <end position="416"/>
    </location>
</feature>
<dbReference type="InterPro" id="IPR042185">
    <property type="entry name" value="Serpin_sf_2"/>
</dbReference>
<evidence type="ECO:0000256" key="1">
    <source>
        <dbReference type="RuleBase" id="RU000411"/>
    </source>
</evidence>
<dbReference type="Gene3D" id="3.30.497.10">
    <property type="entry name" value="Antithrombin, subunit I, domain 2"/>
    <property type="match status" value="1"/>
</dbReference>
<dbReference type="InterPro" id="IPR036186">
    <property type="entry name" value="Serpin_sf"/>
</dbReference>
<dbReference type="Proteomes" id="UP001056708">
    <property type="component" value="Chromosome"/>
</dbReference>
<dbReference type="PANTHER" id="PTHR11461">
    <property type="entry name" value="SERINE PROTEASE INHIBITOR, SERPIN"/>
    <property type="match status" value="1"/>
</dbReference>
<dbReference type="EMBL" id="CP098611">
    <property type="protein sequence ID" value="USR91407.1"/>
    <property type="molecule type" value="Genomic_DNA"/>
</dbReference>
<gene>
    <name evidence="3" type="ORF">NEA10_01305</name>
</gene>
<dbReference type="SUPFAM" id="SSF56574">
    <property type="entry name" value="Serpins"/>
    <property type="match status" value="1"/>
</dbReference>
<accession>A0ABY5AQA7</accession>
<dbReference type="InterPro" id="IPR000215">
    <property type="entry name" value="Serpin_fam"/>
</dbReference>
<protein>
    <submittedName>
        <fullName evidence="3">Serpin family protein</fullName>
    </submittedName>
</protein>
<evidence type="ECO:0000313" key="4">
    <source>
        <dbReference type="Proteomes" id="UP001056708"/>
    </source>
</evidence>
<reference evidence="3" key="1">
    <citation type="submission" date="2022-06" db="EMBL/GenBank/DDBJ databases">
        <title>Genome sequence of Phormidium yuhuli AB48 isolated from an industrial photobioreactor environment.</title>
        <authorList>
            <person name="Qiu Y."/>
            <person name="Noonan A.J.C."/>
            <person name="Dofher K."/>
            <person name="Koch M."/>
            <person name="Kieft B."/>
            <person name="Lin X."/>
            <person name="Ziels R.M."/>
            <person name="Hallam S.J."/>
        </authorList>
    </citation>
    <scope>NUCLEOTIDE SEQUENCE</scope>
    <source>
        <strain evidence="3">AB48</strain>
    </source>
</reference>
<dbReference type="RefSeq" id="WP_252663432.1">
    <property type="nucleotide sequence ID" value="NZ_CP098611.1"/>
</dbReference>
<dbReference type="Pfam" id="PF00079">
    <property type="entry name" value="Serpin"/>
    <property type="match status" value="1"/>
</dbReference>
<name>A0ABY5AQA7_9CYAN</name>
<sequence>MIHHPNYGRFLGALLPLVMGVTVLGGGIPRTHWTPRGAIAQSPTAVRDLSEAQGELGFAVFHQVRERRGGENVILSPLSLSMALALLYGGAGGETQREMSQMLGVSGATTGELDRTYEGLLETMGELSGEVELAIANSIWTRQESPLRVEFIQSRQQFYRAQIQPVDFREPPHVLAAIHEWISQETQGRITELLSSRDVDERTVAVLLNALYFSGEWTSPFPEENTELAQFNRLGRSPVYVPMMKQRLSLVRAYENDLFQGIELPYGESERLGMYVFVPRDDVPFAEFLGQFTAENWRSWVRRFEWNEAGAIVRLPRFQVTTEVNVRESLEALGLGGMFQPGADFSGLSDDPFWVTVMRQQLYLEVTEAGTDAAAVTGIGGTRSAPISWVGDRPFVFVVRDNETEQILFLGSVVDPSL</sequence>
<dbReference type="InterPro" id="IPR042178">
    <property type="entry name" value="Serpin_sf_1"/>
</dbReference>
<comment type="similarity">
    <text evidence="1">Belongs to the serpin family.</text>
</comment>
<dbReference type="CDD" id="cd19588">
    <property type="entry name" value="serpin_miropin-like"/>
    <property type="match status" value="1"/>
</dbReference>
<keyword evidence="4" id="KW-1185">Reference proteome</keyword>
<dbReference type="PANTHER" id="PTHR11461:SF211">
    <property type="entry name" value="GH10112P-RELATED"/>
    <property type="match status" value="1"/>
</dbReference>
<dbReference type="SMART" id="SM00093">
    <property type="entry name" value="SERPIN"/>
    <property type="match status" value="1"/>
</dbReference>
<evidence type="ECO:0000259" key="2">
    <source>
        <dbReference type="SMART" id="SM00093"/>
    </source>
</evidence>